<evidence type="ECO:0000256" key="3">
    <source>
        <dbReference type="ARBA" id="ARBA00022729"/>
    </source>
</evidence>
<evidence type="ECO:0000313" key="9">
    <source>
        <dbReference type="Proteomes" id="UP001186944"/>
    </source>
</evidence>
<dbReference type="Pfam" id="PF13855">
    <property type="entry name" value="LRR_8"/>
    <property type="match status" value="1"/>
</dbReference>
<accession>A0AA89C1C2</accession>
<gene>
    <name evidence="8" type="ORF">FSP39_007932</name>
</gene>
<dbReference type="InterPro" id="IPR001611">
    <property type="entry name" value="Leu-rich_rpt"/>
</dbReference>
<dbReference type="InterPro" id="IPR032675">
    <property type="entry name" value="LRR_dom_sf"/>
</dbReference>
<keyword evidence="3 7" id="KW-0732">Signal</keyword>
<comment type="subcellular location">
    <subcellularLocation>
        <location evidence="1">Membrane</location>
        <topology evidence="1">Single-pass membrane protein</topology>
    </subcellularLocation>
</comment>
<name>A0AA89C1C2_PINIB</name>
<proteinExistence type="predicted"/>
<organism evidence="8 9">
    <name type="scientific">Pinctada imbricata</name>
    <name type="common">Atlantic pearl-oyster</name>
    <name type="synonym">Pinctada martensii</name>
    <dbReference type="NCBI Taxonomy" id="66713"/>
    <lineage>
        <taxon>Eukaryota</taxon>
        <taxon>Metazoa</taxon>
        <taxon>Spiralia</taxon>
        <taxon>Lophotrochozoa</taxon>
        <taxon>Mollusca</taxon>
        <taxon>Bivalvia</taxon>
        <taxon>Autobranchia</taxon>
        <taxon>Pteriomorphia</taxon>
        <taxon>Pterioida</taxon>
        <taxon>Pterioidea</taxon>
        <taxon>Pteriidae</taxon>
        <taxon>Pinctada</taxon>
    </lineage>
</organism>
<keyword evidence="4 6" id="KW-1133">Transmembrane helix</keyword>
<feature type="transmembrane region" description="Helical" evidence="6">
    <location>
        <begin position="334"/>
        <end position="357"/>
    </location>
</feature>
<evidence type="ECO:0000256" key="7">
    <source>
        <dbReference type="SAM" id="SignalP"/>
    </source>
</evidence>
<dbReference type="SUPFAM" id="SSF52058">
    <property type="entry name" value="L domain-like"/>
    <property type="match status" value="1"/>
</dbReference>
<dbReference type="Proteomes" id="UP001186944">
    <property type="component" value="Unassembled WGS sequence"/>
</dbReference>
<protein>
    <submittedName>
        <fullName evidence="8">Uncharacterized protein</fullName>
    </submittedName>
</protein>
<dbReference type="EMBL" id="VSWD01000004">
    <property type="protein sequence ID" value="KAK3104692.1"/>
    <property type="molecule type" value="Genomic_DNA"/>
</dbReference>
<comment type="caution">
    <text evidence="8">The sequence shown here is derived from an EMBL/GenBank/DDBJ whole genome shotgun (WGS) entry which is preliminary data.</text>
</comment>
<evidence type="ECO:0000256" key="5">
    <source>
        <dbReference type="ARBA" id="ARBA00023136"/>
    </source>
</evidence>
<dbReference type="GO" id="GO:0038023">
    <property type="term" value="F:signaling receptor activity"/>
    <property type="evidence" value="ECO:0007669"/>
    <property type="project" value="TreeGrafter"/>
</dbReference>
<dbReference type="PANTHER" id="PTHR24365:SF541">
    <property type="entry name" value="PROTEIN TOLL-RELATED"/>
    <property type="match status" value="1"/>
</dbReference>
<reference evidence="8" key="1">
    <citation type="submission" date="2019-08" db="EMBL/GenBank/DDBJ databases">
        <title>The improved chromosome-level genome for the pearl oyster Pinctada fucata martensii using PacBio sequencing and Hi-C.</title>
        <authorList>
            <person name="Zheng Z."/>
        </authorList>
    </citation>
    <scope>NUCLEOTIDE SEQUENCE</scope>
    <source>
        <strain evidence="8">ZZ-2019</strain>
        <tissue evidence="8">Adductor muscle</tissue>
    </source>
</reference>
<evidence type="ECO:0000313" key="8">
    <source>
        <dbReference type="EMBL" id="KAK3104692.1"/>
    </source>
</evidence>
<dbReference type="AlphaFoldDB" id="A0AA89C1C2"/>
<keyword evidence="2 6" id="KW-0812">Transmembrane</keyword>
<dbReference type="PANTHER" id="PTHR24365">
    <property type="entry name" value="TOLL-LIKE RECEPTOR"/>
    <property type="match status" value="1"/>
</dbReference>
<evidence type="ECO:0000256" key="1">
    <source>
        <dbReference type="ARBA" id="ARBA00004167"/>
    </source>
</evidence>
<feature type="signal peptide" evidence="7">
    <location>
        <begin position="1"/>
        <end position="20"/>
    </location>
</feature>
<keyword evidence="5 6" id="KW-0472">Membrane</keyword>
<evidence type="ECO:0000256" key="6">
    <source>
        <dbReference type="SAM" id="Phobius"/>
    </source>
</evidence>
<feature type="chain" id="PRO_5041640239" evidence="7">
    <location>
        <begin position="21"/>
        <end position="405"/>
    </location>
</feature>
<dbReference type="GO" id="GO:0007165">
    <property type="term" value="P:signal transduction"/>
    <property type="evidence" value="ECO:0007669"/>
    <property type="project" value="TreeGrafter"/>
</dbReference>
<keyword evidence="9" id="KW-1185">Reference proteome</keyword>
<evidence type="ECO:0000256" key="4">
    <source>
        <dbReference type="ARBA" id="ARBA00022989"/>
    </source>
</evidence>
<dbReference type="GO" id="GO:0005886">
    <property type="term" value="C:plasma membrane"/>
    <property type="evidence" value="ECO:0007669"/>
    <property type="project" value="TreeGrafter"/>
</dbReference>
<dbReference type="Gene3D" id="3.80.10.10">
    <property type="entry name" value="Ribonuclease Inhibitor"/>
    <property type="match status" value="1"/>
</dbReference>
<evidence type="ECO:0000256" key="2">
    <source>
        <dbReference type="ARBA" id="ARBA00022692"/>
    </source>
</evidence>
<sequence length="405" mass="44568">MALGHTVILLLLFGCHLVSSQTVKSGCSYDGTAGAIGVFSCDFTLVTFPISYSEFNNPRAQRLRIYKIDGELKASGPKTFSGFASMTTLDPDYTAYLELECSTGATPGALILSSGTFVDMGHLQELYIKNCLLEAGLPSFVFINLNSLHILTMEGGKIEATYGDSLSSFSIDKTSTLNKPRAILNLTNIDIIGGTFASGFFYPLTEVETIILSNNGITSFDRSEFSQNTQVQTLVLRDNGFTTLPNNMFEGLNSLERVDVSGTGWDCSCDALWFVPVAVDANFTISDSLSCYDAASNGTKNGVTYYHENCVTYDICSGIKGIIIDNYCHKWFEILFYILLWITFIIALTALIMICYIRHVLMTERDKLNAKRAKAWNKIQEVLKEGVNGNQKPPAATGPPKQLKW</sequence>